<dbReference type="eggNOG" id="COG1639">
    <property type="taxonomic scope" value="Bacteria"/>
</dbReference>
<sequence>MSYLSKIAEKAQKMPPLPTVVARVLELTADPDYSTAELIRAINMDQAVTAHVLRRVNSAFFGLRYRCTSLEQAVPQLGADNVAEIALDAGVAKFFKGSAPIWRHSMATALTARELGKAHGHADLATLHTSALLHDVGMLIIAEFLRDVYEDVQYFVKTEGYSQTMAEREALGIDHAELGARIGQKWKLAPETVEVIALHHEPAKARLARQDTNIVCLANHIVNTIGYRCLDEEYLVDLPSTVLFEMRLTRRELDGLTAQAAQSLEKSDEILELLP</sequence>
<keyword evidence="3" id="KW-1185">Reference proteome</keyword>
<organism evidence="2 3">
    <name type="scientific">Desulfarculus baarsii (strain ATCC 33931 / DSM 2075 / LMG 7858 / VKM B-1802 / 2st14)</name>
    <dbReference type="NCBI Taxonomy" id="644282"/>
    <lineage>
        <taxon>Bacteria</taxon>
        <taxon>Pseudomonadati</taxon>
        <taxon>Thermodesulfobacteriota</taxon>
        <taxon>Desulfarculia</taxon>
        <taxon>Desulfarculales</taxon>
        <taxon>Desulfarculaceae</taxon>
        <taxon>Desulfarculus</taxon>
    </lineage>
</organism>
<dbReference type="PANTHER" id="PTHR33525">
    <property type="match status" value="1"/>
</dbReference>
<feature type="domain" description="HDOD" evidence="1">
    <location>
        <begin position="14"/>
        <end position="202"/>
    </location>
</feature>
<dbReference type="Gene3D" id="1.10.3210.10">
    <property type="entry name" value="Hypothetical protein af1432"/>
    <property type="match status" value="1"/>
</dbReference>
<dbReference type="InterPro" id="IPR006675">
    <property type="entry name" value="HDIG_dom"/>
</dbReference>
<dbReference type="NCBIfam" id="TIGR00277">
    <property type="entry name" value="HDIG"/>
    <property type="match status" value="1"/>
</dbReference>
<dbReference type="SUPFAM" id="SSF109604">
    <property type="entry name" value="HD-domain/PDEase-like"/>
    <property type="match status" value="1"/>
</dbReference>
<dbReference type="RefSeq" id="WP_013257220.1">
    <property type="nucleotide sequence ID" value="NC_014365.1"/>
</dbReference>
<evidence type="ECO:0000313" key="2">
    <source>
        <dbReference type="EMBL" id="ADK83764.1"/>
    </source>
</evidence>
<dbReference type="PROSITE" id="PS51833">
    <property type="entry name" value="HDOD"/>
    <property type="match status" value="1"/>
</dbReference>
<dbReference type="HOGENOM" id="CLU_048246_4_2_7"/>
<dbReference type="KEGG" id="dbr:Deba_0389"/>
<reference evidence="2 3" key="1">
    <citation type="journal article" date="2010" name="Stand. Genomic Sci.">
        <title>Complete genome sequence of Desulfarculus baarsii type strain (2st14).</title>
        <authorList>
            <person name="Sun H."/>
            <person name="Spring S."/>
            <person name="Lapidus A."/>
            <person name="Davenport K."/>
            <person name="Del Rio T.G."/>
            <person name="Tice H."/>
            <person name="Nolan M."/>
            <person name="Copeland A."/>
            <person name="Cheng J.F."/>
            <person name="Lucas S."/>
            <person name="Tapia R."/>
            <person name="Goodwin L."/>
            <person name="Pitluck S."/>
            <person name="Ivanova N."/>
            <person name="Pagani I."/>
            <person name="Mavromatis K."/>
            <person name="Ovchinnikova G."/>
            <person name="Pati A."/>
            <person name="Chen A."/>
            <person name="Palaniappan K."/>
            <person name="Hauser L."/>
            <person name="Chang Y.J."/>
            <person name="Jeffries C.D."/>
            <person name="Detter J.C."/>
            <person name="Han C."/>
            <person name="Rohde M."/>
            <person name="Brambilla E."/>
            <person name="Goker M."/>
            <person name="Woyke T."/>
            <person name="Bristow J."/>
            <person name="Eisen J.A."/>
            <person name="Markowitz V."/>
            <person name="Hugenholtz P."/>
            <person name="Kyrpides N.C."/>
            <person name="Klenk H.P."/>
            <person name="Land M."/>
        </authorList>
    </citation>
    <scope>NUCLEOTIDE SEQUENCE [LARGE SCALE GENOMIC DNA]</scope>
    <source>
        <strain evidence="3">ATCC 33931 / DSM 2075 / LMG 7858 / VKM B-1802 / 2st14</strain>
    </source>
</reference>
<evidence type="ECO:0000259" key="1">
    <source>
        <dbReference type="PROSITE" id="PS51833"/>
    </source>
</evidence>
<dbReference type="Pfam" id="PF08668">
    <property type="entry name" value="HDOD"/>
    <property type="match status" value="1"/>
</dbReference>
<gene>
    <name evidence="2" type="ordered locus">Deba_0389</name>
</gene>
<protein>
    <submittedName>
        <fullName evidence="2">Metal dependent phosphohydrolase</fullName>
    </submittedName>
</protein>
<evidence type="ECO:0000313" key="3">
    <source>
        <dbReference type="Proteomes" id="UP000009047"/>
    </source>
</evidence>
<dbReference type="Proteomes" id="UP000009047">
    <property type="component" value="Chromosome"/>
</dbReference>
<dbReference type="SMART" id="SM00471">
    <property type="entry name" value="HDc"/>
    <property type="match status" value="1"/>
</dbReference>
<dbReference type="InterPro" id="IPR052340">
    <property type="entry name" value="RNase_Y/CdgJ"/>
</dbReference>
<dbReference type="InterPro" id="IPR003607">
    <property type="entry name" value="HD/PDEase_dom"/>
</dbReference>
<dbReference type="STRING" id="644282.Deba_0389"/>
<dbReference type="EMBL" id="CP002085">
    <property type="protein sequence ID" value="ADK83764.1"/>
    <property type="molecule type" value="Genomic_DNA"/>
</dbReference>
<dbReference type="AlphaFoldDB" id="E1QDX8"/>
<dbReference type="InterPro" id="IPR013976">
    <property type="entry name" value="HDOD"/>
</dbReference>
<proteinExistence type="predicted"/>
<dbReference type="CDD" id="cd00077">
    <property type="entry name" value="HDc"/>
    <property type="match status" value="1"/>
</dbReference>
<accession>E1QDX8</accession>
<name>E1QDX8_DESB2</name>
<dbReference type="PANTHER" id="PTHR33525:SF5">
    <property type="entry name" value="TWO COMPONENT SIGNAL TRANSDUCTION SYSTEM RESPONSE REGULATOR"/>
    <property type="match status" value="1"/>
</dbReference>